<proteinExistence type="predicted"/>
<comment type="caution">
    <text evidence="1">The sequence shown here is derived from an EMBL/GenBank/DDBJ whole genome shotgun (WGS) entry which is preliminary data.</text>
</comment>
<name>A0A939P678_9ACTN</name>
<sequence>MWIEVRRRLNASRHELGLAANRFYPEAMRVGSTSLLTRPGWIPEAPVPLENVRLDWDNQADPPAVADPAEGLPKGLGTYAEAMEAMAAPRVFENRPCYRLLDVELPLLRFGPAMYFDGVNVGEAVAHELAARADGTGGLPLRERIGDPTDLTRRAALPAITTVTIRAGDGASYVLHWRDPEKVVHAGGLHQVMPVGVFQPLNDDRDDLDLWRSMQREFSEEFLGTPEIVTWTDPPFRRLSRSMDNARDAGAIRPYLLGLGVDPLTFALDLLTVVIVEADTFDLLFGGLVNENDEGRVSMVAFDGTVPQPMQPAGAAALQLAWRHRTALGL</sequence>
<keyword evidence="2" id="KW-1185">Reference proteome</keyword>
<protein>
    <submittedName>
        <fullName evidence="1">Uncharacterized protein</fullName>
    </submittedName>
</protein>
<evidence type="ECO:0000313" key="2">
    <source>
        <dbReference type="Proteomes" id="UP000669179"/>
    </source>
</evidence>
<dbReference type="EMBL" id="JAGEOJ010000001">
    <property type="protein sequence ID" value="MBO2446187.1"/>
    <property type="molecule type" value="Genomic_DNA"/>
</dbReference>
<dbReference type="AlphaFoldDB" id="A0A939P678"/>
<gene>
    <name evidence="1" type="ORF">J4573_03735</name>
</gene>
<reference evidence="1" key="1">
    <citation type="submission" date="2021-03" db="EMBL/GenBank/DDBJ databases">
        <authorList>
            <person name="Kanchanasin P."/>
            <person name="Saeng-In P."/>
            <person name="Phongsopitanun W."/>
            <person name="Yuki M."/>
            <person name="Kudo T."/>
            <person name="Ohkuma M."/>
            <person name="Tanasupawat S."/>
        </authorList>
    </citation>
    <scope>NUCLEOTIDE SEQUENCE</scope>
    <source>
        <strain evidence="1">GKU 128</strain>
    </source>
</reference>
<dbReference type="Proteomes" id="UP000669179">
    <property type="component" value="Unassembled WGS sequence"/>
</dbReference>
<evidence type="ECO:0000313" key="1">
    <source>
        <dbReference type="EMBL" id="MBO2446187.1"/>
    </source>
</evidence>
<accession>A0A939P678</accession>
<organism evidence="1 2">
    <name type="scientific">Actinomadura barringtoniae</name>
    <dbReference type="NCBI Taxonomy" id="1427535"/>
    <lineage>
        <taxon>Bacteria</taxon>
        <taxon>Bacillati</taxon>
        <taxon>Actinomycetota</taxon>
        <taxon>Actinomycetes</taxon>
        <taxon>Streptosporangiales</taxon>
        <taxon>Thermomonosporaceae</taxon>
        <taxon>Actinomadura</taxon>
    </lineage>
</organism>
<dbReference type="RefSeq" id="WP_208253745.1">
    <property type="nucleotide sequence ID" value="NZ_JAGEOJ010000001.1"/>
</dbReference>